<feature type="binding site" evidence="5">
    <location>
        <position position="2"/>
    </location>
    <ligand>
        <name>Ni(2+)</name>
        <dbReference type="ChEBI" id="CHEBI:49786"/>
    </ligand>
</feature>
<name>D9SGF0_GALCS</name>
<evidence type="ECO:0000256" key="1">
    <source>
        <dbReference type="ARBA" id="ARBA00010748"/>
    </source>
</evidence>
<feature type="binding site" evidence="5">
    <location>
        <position position="73"/>
    </location>
    <ligand>
        <name>Zn(2+)</name>
        <dbReference type="ChEBI" id="CHEBI:29105"/>
    </ligand>
</feature>
<reference evidence="6 7" key="1">
    <citation type="submission" date="2010-08" db="EMBL/GenBank/DDBJ databases">
        <title>Complete sequence of Gallionella capsiferriformans ES-2.</title>
        <authorList>
            <consortium name="US DOE Joint Genome Institute"/>
            <person name="Lucas S."/>
            <person name="Copeland A."/>
            <person name="Lapidus A."/>
            <person name="Cheng J.-F."/>
            <person name="Bruce D."/>
            <person name="Goodwin L."/>
            <person name="Pitluck S."/>
            <person name="Chertkov O."/>
            <person name="Davenport K.W."/>
            <person name="Detter J.C."/>
            <person name="Han C."/>
            <person name="Tapia R."/>
            <person name="Land M."/>
            <person name="Hauser L."/>
            <person name="Chang Y.-J."/>
            <person name="Jeffries C."/>
            <person name="Kyrpides N."/>
            <person name="Ivanova N."/>
            <person name="Mikhailova N."/>
            <person name="Shelobolina E.S."/>
            <person name="Picardal F."/>
            <person name="Roden E."/>
            <person name="Emerson D."/>
            <person name="Woyke T."/>
        </authorList>
    </citation>
    <scope>NUCLEOTIDE SEQUENCE [LARGE SCALE GENOMIC DNA]</scope>
    <source>
        <strain evidence="6 7">ES-2</strain>
    </source>
</reference>
<keyword evidence="7" id="KW-1185">Reference proteome</keyword>
<evidence type="ECO:0000256" key="2">
    <source>
        <dbReference type="ARBA" id="ARBA00022596"/>
    </source>
</evidence>
<dbReference type="GO" id="GO:0016151">
    <property type="term" value="F:nickel cation binding"/>
    <property type="evidence" value="ECO:0007669"/>
    <property type="project" value="UniProtKB-UniRule"/>
</dbReference>
<proteinExistence type="inferred from homology"/>
<dbReference type="FunFam" id="3.30.2320.80:FF:000001">
    <property type="entry name" value="Hydrogenase maturation factor HypA"/>
    <property type="match status" value="1"/>
</dbReference>
<dbReference type="NCBIfam" id="TIGR00100">
    <property type="entry name" value="hypA"/>
    <property type="match status" value="1"/>
</dbReference>
<dbReference type="InterPro" id="IPR000688">
    <property type="entry name" value="HypA/HybF"/>
</dbReference>
<dbReference type="InterPro" id="IPR020538">
    <property type="entry name" value="Hydgase_Ni_incorp_HypA/HybF_CS"/>
</dbReference>
<feature type="binding site" evidence="5">
    <location>
        <position position="92"/>
    </location>
    <ligand>
        <name>Zn(2+)</name>
        <dbReference type="ChEBI" id="CHEBI:29105"/>
    </ligand>
</feature>
<evidence type="ECO:0000256" key="3">
    <source>
        <dbReference type="ARBA" id="ARBA00022723"/>
    </source>
</evidence>
<keyword evidence="3 5" id="KW-0479">Metal-binding</keyword>
<gene>
    <name evidence="5" type="primary">hypA</name>
    <name evidence="6" type="ordered locus">Galf_1579</name>
</gene>
<dbReference type="Proteomes" id="UP000001235">
    <property type="component" value="Chromosome"/>
</dbReference>
<evidence type="ECO:0000313" key="7">
    <source>
        <dbReference type="Proteomes" id="UP000001235"/>
    </source>
</evidence>
<dbReference type="PANTHER" id="PTHR34535:SF3">
    <property type="entry name" value="HYDROGENASE MATURATION FACTOR HYPA"/>
    <property type="match status" value="1"/>
</dbReference>
<keyword evidence="4 5" id="KW-0862">Zinc</keyword>
<dbReference type="PROSITE" id="PS01249">
    <property type="entry name" value="HYPA"/>
    <property type="match status" value="1"/>
</dbReference>
<dbReference type="GO" id="GO:0016530">
    <property type="term" value="F:metallochaperone activity"/>
    <property type="evidence" value="ECO:0007669"/>
    <property type="project" value="UniProtKB-ARBA"/>
</dbReference>
<sequence length="113" mass="12510">MHEMSLAENVLRLIEESARTQQFKRVRSVVLEIGKLSSVEPDAMRFCFDAVVADSIAQGARLEIIETRGEGWCTSCACTVPVAARYEPCPLCGAYQISITQGDAMRVKELEVE</sequence>
<evidence type="ECO:0000313" key="6">
    <source>
        <dbReference type="EMBL" id="ADL55597.1"/>
    </source>
</evidence>
<dbReference type="AlphaFoldDB" id="D9SGF0"/>
<dbReference type="HOGENOM" id="CLU_126929_0_0_4"/>
<feature type="binding site" evidence="5">
    <location>
        <position position="76"/>
    </location>
    <ligand>
        <name>Zn(2+)</name>
        <dbReference type="ChEBI" id="CHEBI:29105"/>
    </ligand>
</feature>
<organism evidence="6 7">
    <name type="scientific">Gallionella capsiferriformans (strain ES-2)</name>
    <name type="common">Gallionella ferruginea capsiferriformans (strain ES-2)</name>
    <dbReference type="NCBI Taxonomy" id="395494"/>
    <lineage>
        <taxon>Bacteria</taxon>
        <taxon>Pseudomonadati</taxon>
        <taxon>Pseudomonadota</taxon>
        <taxon>Betaproteobacteria</taxon>
        <taxon>Nitrosomonadales</taxon>
        <taxon>Gallionellaceae</taxon>
        <taxon>Gallionella</taxon>
    </lineage>
</organism>
<dbReference type="eggNOG" id="COG0375">
    <property type="taxonomic scope" value="Bacteria"/>
</dbReference>
<protein>
    <recommendedName>
        <fullName evidence="5">Hydrogenase maturation factor HypA</fullName>
    </recommendedName>
</protein>
<dbReference type="Pfam" id="PF01155">
    <property type="entry name" value="HypA"/>
    <property type="match status" value="1"/>
</dbReference>
<accession>D9SGF0</accession>
<evidence type="ECO:0000256" key="5">
    <source>
        <dbReference type="HAMAP-Rule" id="MF_00213"/>
    </source>
</evidence>
<dbReference type="PIRSF" id="PIRSF004761">
    <property type="entry name" value="Hydrgn_mat_HypA"/>
    <property type="match status" value="1"/>
</dbReference>
<dbReference type="EMBL" id="CP002159">
    <property type="protein sequence ID" value="ADL55597.1"/>
    <property type="molecule type" value="Genomic_DNA"/>
</dbReference>
<evidence type="ECO:0000256" key="4">
    <source>
        <dbReference type="ARBA" id="ARBA00022833"/>
    </source>
</evidence>
<dbReference type="Gene3D" id="3.30.2320.80">
    <property type="match status" value="1"/>
</dbReference>
<dbReference type="OrthoDB" id="288014at2"/>
<dbReference type="RefSeq" id="WP_013293536.1">
    <property type="nucleotide sequence ID" value="NC_014394.1"/>
</dbReference>
<dbReference type="HAMAP" id="MF_00213">
    <property type="entry name" value="HypA_HybF"/>
    <property type="match status" value="1"/>
</dbReference>
<dbReference type="GO" id="GO:0051604">
    <property type="term" value="P:protein maturation"/>
    <property type="evidence" value="ECO:0007669"/>
    <property type="project" value="InterPro"/>
</dbReference>
<dbReference type="KEGG" id="gca:Galf_1579"/>
<dbReference type="GO" id="GO:0008270">
    <property type="term" value="F:zinc ion binding"/>
    <property type="evidence" value="ECO:0007669"/>
    <property type="project" value="UniProtKB-UniRule"/>
</dbReference>
<keyword evidence="2 5" id="KW-0533">Nickel</keyword>
<comment type="function">
    <text evidence="5">Involved in the maturation of [NiFe] hydrogenases. Required for nickel insertion into the metal center of the hydrogenase.</text>
</comment>
<dbReference type="PANTHER" id="PTHR34535">
    <property type="entry name" value="HYDROGENASE MATURATION FACTOR HYPA"/>
    <property type="match status" value="1"/>
</dbReference>
<dbReference type="STRING" id="395494.Galf_1579"/>
<feature type="binding site" evidence="5">
    <location>
        <position position="89"/>
    </location>
    <ligand>
        <name>Zn(2+)</name>
        <dbReference type="ChEBI" id="CHEBI:29105"/>
    </ligand>
</feature>
<comment type="similarity">
    <text evidence="1 5">Belongs to the HypA/HybF family.</text>
</comment>